<dbReference type="STRING" id="177413.SAMN05660859_0075"/>
<keyword evidence="2" id="KW-1185">Reference proteome</keyword>
<dbReference type="RefSeq" id="WP_091444144.1">
    <property type="nucleotide sequence ID" value="NZ_FMTP01000010.1"/>
</dbReference>
<gene>
    <name evidence="1" type="ORF">SAMN05660859_0075</name>
</gene>
<protein>
    <submittedName>
        <fullName evidence="1">Uncharacterized protein</fullName>
    </submittedName>
</protein>
<accession>A0A1G4URR2</accession>
<reference evidence="2" key="1">
    <citation type="submission" date="2016-10" db="EMBL/GenBank/DDBJ databases">
        <authorList>
            <person name="Varghese N."/>
            <person name="Submissions S."/>
        </authorList>
    </citation>
    <scope>NUCLEOTIDE SEQUENCE [LARGE SCALE GENOMIC DNA]</scope>
    <source>
        <strain evidence="2">CGMCC 1.1761</strain>
    </source>
</reference>
<sequence length="253" mass="28340">MIANRLSEEAERAAERYALVTKEWQRLYDEALGADDFGSAALTARIMAAAYQVSLRHIADEDAHIEGALSAIAQSARETTLSQIASIEASDLSDDALEHLAQSQSYLINEIAAQMQRDLATLRQKLQAAALAVRASVRTRRMNERMAMLDYRMSSFGKLEFTFYDRRSYRWISRKFVRTVWRHTLLAAYNEMVLMTAADHGHAEIAVVTESEGVLQTQGQVSLRDDALGYAAACEHFFHPNSTCFLSMEAGHV</sequence>
<name>A0A1G4URR2_9HYPH</name>
<evidence type="ECO:0000313" key="2">
    <source>
        <dbReference type="Proteomes" id="UP000198889"/>
    </source>
</evidence>
<evidence type="ECO:0000313" key="1">
    <source>
        <dbReference type="EMBL" id="SCW95645.1"/>
    </source>
</evidence>
<proteinExistence type="predicted"/>
<dbReference type="AlphaFoldDB" id="A0A1G4URR2"/>
<dbReference type="Proteomes" id="UP000198889">
    <property type="component" value="Unassembled WGS sequence"/>
</dbReference>
<dbReference type="EMBL" id="FMTP01000010">
    <property type="protein sequence ID" value="SCW95645.1"/>
    <property type="molecule type" value="Genomic_DNA"/>
</dbReference>
<organism evidence="1 2">
    <name type="scientific">Ancylobacter rudongensis</name>
    <dbReference type="NCBI Taxonomy" id="177413"/>
    <lineage>
        <taxon>Bacteria</taxon>
        <taxon>Pseudomonadati</taxon>
        <taxon>Pseudomonadota</taxon>
        <taxon>Alphaproteobacteria</taxon>
        <taxon>Hyphomicrobiales</taxon>
        <taxon>Xanthobacteraceae</taxon>
        <taxon>Ancylobacter</taxon>
    </lineage>
</organism>